<dbReference type="AlphaFoldDB" id="A0A0G3X737"/>
<dbReference type="InterPro" id="IPR042171">
    <property type="entry name" value="Acyl-CoA_hotdog"/>
</dbReference>
<dbReference type="InterPro" id="IPR029069">
    <property type="entry name" value="HotDog_dom_sf"/>
</dbReference>
<evidence type="ECO:0008006" key="5">
    <source>
        <dbReference type="Google" id="ProtNLM"/>
    </source>
</evidence>
<dbReference type="Pfam" id="PF13622">
    <property type="entry name" value="4HBT_3"/>
    <property type="match status" value="1"/>
</dbReference>
<feature type="domain" description="Acyl-CoA thioesterase-like N-terminal HotDog" evidence="1">
    <location>
        <begin position="33"/>
        <end position="114"/>
    </location>
</feature>
<dbReference type="InterPro" id="IPR049449">
    <property type="entry name" value="TesB_ACOT8-like_N"/>
</dbReference>
<name>A0A0G3X737_9SPHN</name>
<organism evidence="3 4">
    <name type="scientific">Pelagerythrobacter marensis</name>
    <dbReference type="NCBI Taxonomy" id="543877"/>
    <lineage>
        <taxon>Bacteria</taxon>
        <taxon>Pseudomonadati</taxon>
        <taxon>Pseudomonadota</taxon>
        <taxon>Alphaproteobacteria</taxon>
        <taxon>Sphingomonadales</taxon>
        <taxon>Erythrobacteraceae</taxon>
        <taxon>Pelagerythrobacter</taxon>
    </lineage>
</organism>
<reference evidence="3 4" key="1">
    <citation type="submission" date="2015-06" db="EMBL/GenBank/DDBJ databases">
        <authorList>
            <person name="Kim K.M."/>
        </authorList>
    </citation>
    <scope>NUCLEOTIDE SEQUENCE [LARGE SCALE GENOMIC DNA]</scope>
    <source>
        <strain evidence="3 4">KCTC 22370</strain>
    </source>
</reference>
<proteinExistence type="predicted"/>
<dbReference type="STRING" id="543877.AM2010_76"/>
<dbReference type="EMBL" id="CP011805">
    <property type="protein sequence ID" value="AKM06168.1"/>
    <property type="molecule type" value="Genomic_DNA"/>
</dbReference>
<evidence type="ECO:0000259" key="2">
    <source>
        <dbReference type="Pfam" id="PF20789"/>
    </source>
</evidence>
<feature type="domain" description="Acyl-CoA thioesterase-like C-terminal" evidence="2">
    <location>
        <begin position="136"/>
        <end position="266"/>
    </location>
</feature>
<dbReference type="RefSeq" id="WP_338047406.1">
    <property type="nucleotide sequence ID" value="NZ_CP011805.1"/>
</dbReference>
<dbReference type="KEGG" id="amx:AM2010_76"/>
<gene>
    <name evidence="3" type="ORF">AM2010_76</name>
</gene>
<keyword evidence="4" id="KW-1185">Reference proteome</keyword>
<dbReference type="PATRIC" id="fig|543877.4.peg.78"/>
<sequence length="269" mass="29131">MPDEYVKLPGMSIASLIDPITAAGGPANLSQADAWMQGRTLYGGALGLVAYTAAIRAFPDLPPLRAAQIGFIAPIGGEIELRREIVRQGRNVAQVRSEIWVGGQCALTAMWLFGTAREPNAVHPSARPEDWPGGPEGAEPVMVDAGPAFIRNNFELRRAQEERGPGAPVVRRWARLTERDVLDPISELILMGDVLPPGAMRAMQRQGPVSSINWSFNLLGTAPATRDGWWLSENASQHADEGYSSERLRLWNADGQQVLDAMQAAAIFG</sequence>
<protein>
    <recommendedName>
        <fullName evidence="5">Thioesterase family protein</fullName>
    </recommendedName>
</protein>
<dbReference type="Gene3D" id="2.40.160.210">
    <property type="entry name" value="Acyl-CoA thioesterase, double hotdog domain"/>
    <property type="match status" value="1"/>
</dbReference>
<dbReference type="Pfam" id="PF20789">
    <property type="entry name" value="4HBT_3C"/>
    <property type="match status" value="1"/>
</dbReference>
<dbReference type="Proteomes" id="UP000037643">
    <property type="component" value="Chromosome"/>
</dbReference>
<dbReference type="SUPFAM" id="SSF54637">
    <property type="entry name" value="Thioesterase/thiol ester dehydrase-isomerase"/>
    <property type="match status" value="2"/>
</dbReference>
<accession>A0A0G3X737</accession>
<evidence type="ECO:0000259" key="1">
    <source>
        <dbReference type="Pfam" id="PF13622"/>
    </source>
</evidence>
<evidence type="ECO:0000313" key="3">
    <source>
        <dbReference type="EMBL" id="AKM06168.1"/>
    </source>
</evidence>
<dbReference type="InterPro" id="IPR049450">
    <property type="entry name" value="ACOT8-like_C"/>
</dbReference>
<evidence type="ECO:0000313" key="4">
    <source>
        <dbReference type="Proteomes" id="UP000037643"/>
    </source>
</evidence>